<protein>
    <submittedName>
        <fullName evidence="10">Cationic peptide transport system ATP-binding protein</fullName>
    </submittedName>
</protein>
<dbReference type="GO" id="GO:0016887">
    <property type="term" value="F:ATP hydrolysis activity"/>
    <property type="evidence" value="ECO:0007669"/>
    <property type="project" value="InterPro"/>
</dbReference>
<comment type="similarity">
    <text evidence="2">Belongs to the ABC transporter superfamily.</text>
</comment>
<dbReference type="EMBL" id="SLXI01000001">
    <property type="protein sequence ID" value="TCP14376.1"/>
    <property type="molecule type" value="Genomic_DNA"/>
</dbReference>
<dbReference type="SUPFAM" id="SSF52540">
    <property type="entry name" value="P-loop containing nucleoside triphosphate hydrolases"/>
    <property type="match status" value="1"/>
</dbReference>
<evidence type="ECO:0000256" key="4">
    <source>
        <dbReference type="ARBA" id="ARBA00022475"/>
    </source>
</evidence>
<keyword evidence="4" id="KW-1003">Cell membrane</keyword>
<evidence type="ECO:0000256" key="8">
    <source>
        <dbReference type="ARBA" id="ARBA00023136"/>
    </source>
</evidence>
<dbReference type="PANTHER" id="PTHR43776">
    <property type="entry name" value="TRANSPORT ATP-BINDING PROTEIN"/>
    <property type="match status" value="1"/>
</dbReference>
<keyword evidence="7 10" id="KW-0067">ATP-binding</keyword>
<evidence type="ECO:0000259" key="9">
    <source>
        <dbReference type="PROSITE" id="PS50893"/>
    </source>
</evidence>
<dbReference type="GO" id="GO:0005886">
    <property type="term" value="C:plasma membrane"/>
    <property type="evidence" value="ECO:0007669"/>
    <property type="project" value="UniProtKB-SubCell"/>
</dbReference>
<dbReference type="Pfam" id="PF00005">
    <property type="entry name" value="ABC_tran"/>
    <property type="match status" value="1"/>
</dbReference>
<sequence>MLSLLKVENLTKSFSDYIGLFGASKFKAVDDVSFTLERKKTLAIIGRNGSGKSTVAKMIVGIKKPSYGKILFKGKKLKFGDYQYRSQHIRMVFQDPNSAFNPRLNIGQILDSPLELSTNLNEEERNQRIASTLRLVGLRPEHVHIGISSMSISQKQRIALARAIILYPEIIIIDDALESLDATVKIQLMNLMLDIQEKLGISYIYIGQNLGIIKHIADDVLVMDEGKMVEYGSTKQLFTEPKADITKRLVESHFGQLLTNDSWESIQN</sequence>
<accession>A0A4R2N387</accession>
<dbReference type="InterPro" id="IPR027417">
    <property type="entry name" value="P-loop_NTPase"/>
</dbReference>
<evidence type="ECO:0000256" key="3">
    <source>
        <dbReference type="ARBA" id="ARBA00022448"/>
    </source>
</evidence>
<keyword evidence="6" id="KW-0547">Nucleotide-binding</keyword>
<gene>
    <name evidence="10" type="ORF">EV697_101517</name>
</gene>
<dbReference type="Gene3D" id="3.40.50.300">
    <property type="entry name" value="P-loop containing nucleotide triphosphate hydrolases"/>
    <property type="match status" value="1"/>
</dbReference>
<dbReference type="AlphaFoldDB" id="A0A4R2N387"/>
<dbReference type="GO" id="GO:0005524">
    <property type="term" value="F:ATP binding"/>
    <property type="evidence" value="ECO:0007669"/>
    <property type="project" value="UniProtKB-KW"/>
</dbReference>
<dbReference type="GO" id="GO:0055085">
    <property type="term" value="P:transmembrane transport"/>
    <property type="evidence" value="ECO:0007669"/>
    <property type="project" value="UniProtKB-ARBA"/>
</dbReference>
<evidence type="ECO:0000256" key="5">
    <source>
        <dbReference type="ARBA" id="ARBA00022519"/>
    </source>
</evidence>
<evidence type="ECO:0000256" key="7">
    <source>
        <dbReference type="ARBA" id="ARBA00022840"/>
    </source>
</evidence>
<dbReference type="InterPro" id="IPR003439">
    <property type="entry name" value="ABC_transporter-like_ATP-bd"/>
</dbReference>
<comment type="subcellular location">
    <subcellularLocation>
        <location evidence="1">Cell inner membrane</location>
        <topology evidence="1">Peripheral membrane protein</topology>
    </subcellularLocation>
</comment>
<evidence type="ECO:0000256" key="6">
    <source>
        <dbReference type="ARBA" id="ARBA00022741"/>
    </source>
</evidence>
<keyword evidence="11" id="KW-1185">Reference proteome</keyword>
<dbReference type="OrthoDB" id="9784450at2"/>
<keyword evidence="8" id="KW-0472">Membrane</keyword>
<dbReference type="PROSITE" id="PS50893">
    <property type="entry name" value="ABC_TRANSPORTER_2"/>
    <property type="match status" value="1"/>
</dbReference>
<proteinExistence type="inferred from homology"/>
<keyword evidence="3" id="KW-0813">Transport</keyword>
<dbReference type="Proteomes" id="UP000294841">
    <property type="component" value="Unassembled WGS sequence"/>
</dbReference>
<dbReference type="SMART" id="SM00382">
    <property type="entry name" value="AAA"/>
    <property type="match status" value="1"/>
</dbReference>
<feature type="domain" description="ABC transporter" evidence="9">
    <location>
        <begin position="5"/>
        <end position="250"/>
    </location>
</feature>
<evidence type="ECO:0000313" key="11">
    <source>
        <dbReference type="Proteomes" id="UP000294841"/>
    </source>
</evidence>
<keyword evidence="5" id="KW-0997">Cell inner membrane</keyword>
<dbReference type="PANTHER" id="PTHR43776:SF4">
    <property type="entry name" value="PUTRESCINE EXPORT SYSTEM ATP-BINDING PROTEIN SAPF"/>
    <property type="match status" value="1"/>
</dbReference>
<name>A0A4R2N387_9PAST</name>
<dbReference type="InterPro" id="IPR003593">
    <property type="entry name" value="AAA+_ATPase"/>
</dbReference>
<comment type="caution">
    <text evidence="10">The sequence shown here is derived from an EMBL/GenBank/DDBJ whole genome shotgun (WGS) entry which is preliminary data.</text>
</comment>
<evidence type="ECO:0000256" key="2">
    <source>
        <dbReference type="ARBA" id="ARBA00005417"/>
    </source>
</evidence>
<dbReference type="RefSeq" id="WP_132022198.1">
    <property type="nucleotide sequence ID" value="NZ_CP016605.1"/>
</dbReference>
<evidence type="ECO:0000313" key="10">
    <source>
        <dbReference type="EMBL" id="TCP14376.1"/>
    </source>
</evidence>
<organism evidence="10 11">
    <name type="scientific">Bisgaardia hudsonensis</name>
    <dbReference type="NCBI Taxonomy" id="109472"/>
    <lineage>
        <taxon>Bacteria</taxon>
        <taxon>Pseudomonadati</taxon>
        <taxon>Pseudomonadota</taxon>
        <taxon>Gammaproteobacteria</taxon>
        <taxon>Pasteurellales</taxon>
        <taxon>Pasteurellaceae</taxon>
        <taxon>Bisgaardia</taxon>
    </lineage>
</organism>
<evidence type="ECO:0000256" key="1">
    <source>
        <dbReference type="ARBA" id="ARBA00004417"/>
    </source>
</evidence>
<dbReference type="CDD" id="cd03257">
    <property type="entry name" value="ABC_NikE_OppD_transporters"/>
    <property type="match status" value="1"/>
</dbReference>
<dbReference type="InterPro" id="IPR050319">
    <property type="entry name" value="ABC_transp_ATP-bind"/>
</dbReference>
<reference evidence="10 11" key="1">
    <citation type="submission" date="2019-03" db="EMBL/GenBank/DDBJ databases">
        <title>Genomic Encyclopedia of Type Strains, Phase IV (KMG-IV): sequencing the most valuable type-strain genomes for metagenomic binning, comparative biology and taxonomic classification.</title>
        <authorList>
            <person name="Goeker M."/>
        </authorList>
    </citation>
    <scope>NUCLEOTIDE SEQUENCE [LARGE SCALE GENOMIC DNA]</scope>
    <source>
        <strain evidence="10 11">DSM 28231</strain>
    </source>
</reference>